<sequence length="45" mass="4930">MVEGHQCHRVAAAHRRLLVGKRFQAKSPNGRFQQGAEASSLAVTK</sequence>
<proteinExistence type="predicted"/>
<organism evidence="1 2">
    <name type="scientific">Dunaliella salina</name>
    <name type="common">Green alga</name>
    <name type="synonym">Protococcus salinus</name>
    <dbReference type="NCBI Taxonomy" id="3046"/>
    <lineage>
        <taxon>Eukaryota</taxon>
        <taxon>Viridiplantae</taxon>
        <taxon>Chlorophyta</taxon>
        <taxon>core chlorophytes</taxon>
        <taxon>Chlorophyceae</taxon>
        <taxon>CS clade</taxon>
        <taxon>Chlamydomonadales</taxon>
        <taxon>Dunaliellaceae</taxon>
        <taxon>Dunaliella</taxon>
    </lineage>
</organism>
<evidence type="ECO:0000313" key="2">
    <source>
        <dbReference type="Proteomes" id="UP000815325"/>
    </source>
</evidence>
<gene>
    <name evidence="1" type="ORF">DUNSADRAFT_18593</name>
</gene>
<dbReference type="Proteomes" id="UP000815325">
    <property type="component" value="Unassembled WGS sequence"/>
</dbReference>
<evidence type="ECO:0000313" key="1">
    <source>
        <dbReference type="EMBL" id="KAF5827875.1"/>
    </source>
</evidence>
<reference evidence="1" key="1">
    <citation type="submission" date="2017-08" db="EMBL/GenBank/DDBJ databases">
        <authorList>
            <person name="Polle J.E."/>
            <person name="Barry K."/>
            <person name="Cushman J."/>
            <person name="Schmutz J."/>
            <person name="Tran D."/>
            <person name="Hathwaick L.T."/>
            <person name="Yim W.C."/>
            <person name="Jenkins J."/>
            <person name="Mckie-Krisberg Z.M."/>
            <person name="Prochnik S."/>
            <person name="Lindquist E."/>
            <person name="Dockter R.B."/>
            <person name="Adam C."/>
            <person name="Molina H."/>
            <person name="Bunkerborg J."/>
            <person name="Jin E."/>
            <person name="Buchheim M."/>
            <person name="Magnuson J."/>
        </authorList>
    </citation>
    <scope>NUCLEOTIDE SEQUENCE</scope>
    <source>
        <strain evidence="1">CCAP 19/18</strain>
    </source>
</reference>
<comment type="caution">
    <text evidence="1">The sequence shown here is derived from an EMBL/GenBank/DDBJ whole genome shotgun (WGS) entry which is preliminary data.</text>
</comment>
<accession>A0ABQ7FZV3</accession>
<evidence type="ECO:0008006" key="3">
    <source>
        <dbReference type="Google" id="ProtNLM"/>
    </source>
</evidence>
<protein>
    <recommendedName>
        <fullName evidence="3">Encoded protein</fullName>
    </recommendedName>
</protein>
<dbReference type="PANTHER" id="PTHR42697">
    <property type="entry name" value="ENDONUCLEASE 8"/>
    <property type="match status" value="1"/>
</dbReference>
<keyword evidence="2" id="KW-1185">Reference proteome</keyword>
<name>A0ABQ7FZV3_DUNSA</name>
<dbReference type="EMBL" id="MU070407">
    <property type="protein sequence ID" value="KAF5827875.1"/>
    <property type="molecule type" value="Genomic_DNA"/>
</dbReference>
<dbReference type="PANTHER" id="PTHR42697:SF1">
    <property type="entry name" value="ENDONUCLEASE 8"/>
    <property type="match status" value="1"/>
</dbReference>